<keyword evidence="5" id="KW-0406">Ion transport</keyword>
<dbReference type="GeneTree" id="ENSGT00940000163471"/>
<dbReference type="Proteomes" id="UP000007303">
    <property type="component" value="Unassembled WGS sequence"/>
</dbReference>
<dbReference type="InterPro" id="IPR006202">
    <property type="entry name" value="Neur_chan_lig-bd"/>
</dbReference>
<feature type="domain" description="Neurotransmitter-gated ion-channel ligand-binding" evidence="6">
    <location>
        <begin position="42"/>
        <end position="239"/>
    </location>
</feature>
<evidence type="ECO:0000256" key="4">
    <source>
        <dbReference type="ARBA" id="ARBA00023136"/>
    </source>
</evidence>
<accession>H3BXG3</accession>
<dbReference type="InterPro" id="IPR006029">
    <property type="entry name" value="Neurotrans-gated_channel_TM"/>
</dbReference>
<keyword evidence="5" id="KW-0407">Ion channel</keyword>
<dbReference type="Pfam" id="PF02931">
    <property type="entry name" value="Neur_chan_LBD"/>
    <property type="match status" value="1"/>
</dbReference>
<evidence type="ECO:0000256" key="5">
    <source>
        <dbReference type="RuleBase" id="RU000687"/>
    </source>
</evidence>
<sequence length="329" mass="36882">MDLFVCSLLLRVSGLCGGATDCSYEELINHLNLTSSSDLSITRPVRRWTTPTPVFVDMLLYSIVEVDEKFQTVLSHISVYTRWQNEFLSWTPSDFCGIKLLSVPLSLLWQPDIVIREDISDSSSSFQSPLATISADGWVHTTSRHMLTSTCKLNLQMFPFDVQKCNLSFGSMSSSANTDDIISMQVQNNDSSQFRVYEQTIVTHGEWALRNISINGCNETRNYFSQSAVIYTITMVRKPLLYVVNFIVPLFYLLVLDVASFFISEARGEKLGFKITVLLSISVLLLILKDILPSTEDNLPMIANFCVGVFALVGISVLEAMVVTFLSDL</sequence>
<reference evidence="8" key="3">
    <citation type="submission" date="2025-09" db="UniProtKB">
        <authorList>
            <consortium name="Ensembl"/>
        </authorList>
    </citation>
    <scope>IDENTIFICATION</scope>
</reference>
<dbReference type="Ensembl" id="ENSTNIT00000001250.1">
    <property type="protein sequence ID" value="ENSTNIP00000000676.1"/>
    <property type="gene ID" value="ENSTNIG00000000377.1"/>
</dbReference>
<dbReference type="PRINTS" id="PR00252">
    <property type="entry name" value="NRIONCHANNEL"/>
</dbReference>
<feature type="transmembrane region" description="Helical" evidence="5">
    <location>
        <begin position="240"/>
        <end position="264"/>
    </location>
</feature>
<dbReference type="Gene3D" id="2.70.170.10">
    <property type="entry name" value="Neurotransmitter-gated ion-channel ligand-binding domain"/>
    <property type="match status" value="1"/>
</dbReference>
<evidence type="ECO:0000259" key="7">
    <source>
        <dbReference type="Pfam" id="PF02932"/>
    </source>
</evidence>
<dbReference type="InterPro" id="IPR018000">
    <property type="entry name" value="Neurotransmitter_ion_chnl_CS"/>
</dbReference>
<name>H3BXG3_TETNG</name>
<feature type="transmembrane region" description="Helical" evidence="5">
    <location>
        <begin position="271"/>
        <end position="289"/>
    </location>
</feature>
<dbReference type="InterPro" id="IPR006201">
    <property type="entry name" value="Neur_channel"/>
</dbReference>
<protein>
    <submittedName>
        <fullName evidence="8">Uncharacterized protein</fullName>
    </submittedName>
</protein>
<dbReference type="InParanoid" id="H3BXG3"/>
<keyword evidence="4 5" id="KW-0472">Membrane</keyword>
<evidence type="ECO:0000256" key="3">
    <source>
        <dbReference type="ARBA" id="ARBA00022989"/>
    </source>
</evidence>
<proteinExistence type="inferred from homology"/>
<evidence type="ECO:0000256" key="1">
    <source>
        <dbReference type="ARBA" id="ARBA00004141"/>
    </source>
</evidence>
<comment type="caution">
    <text evidence="5">Lacks conserved residue(s) required for the propagation of feature annotation.</text>
</comment>
<dbReference type="Pfam" id="PF02932">
    <property type="entry name" value="Neur_chan_memb"/>
    <property type="match status" value="1"/>
</dbReference>
<organism evidence="8 9">
    <name type="scientific">Tetraodon nigroviridis</name>
    <name type="common">Spotted green pufferfish</name>
    <name type="synonym">Chelonodon nigroviridis</name>
    <dbReference type="NCBI Taxonomy" id="99883"/>
    <lineage>
        <taxon>Eukaryota</taxon>
        <taxon>Metazoa</taxon>
        <taxon>Chordata</taxon>
        <taxon>Craniata</taxon>
        <taxon>Vertebrata</taxon>
        <taxon>Euteleostomi</taxon>
        <taxon>Actinopterygii</taxon>
        <taxon>Neopterygii</taxon>
        <taxon>Teleostei</taxon>
        <taxon>Neoteleostei</taxon>
        <taxon>Acanthomorphata</taxon>
        <taxon>Eupercaria</taxon>
        <taxon>Tetraodontiformes</taxon>
        <taxon>Tetradontoidea</taxon>
        <taxon>Tetraodontidae</taxon>
        <taxon>Tetraodon</taxon>
    </lineage>
</organism>
<dbReference type="PANTHER" id="PTHR18945">
    <property type="entry name" value="NEUROTRANSMITTER GATED ION CHANNEL"/>
    <property type="match status" value="1"/>
</dbReference>
<dbReference type="AlphaFoldDB" id="H3BXG3"/>
<reference evidence="8" key="2">
    <citation type="submission" date="2025-08" db="UniProtKB">
        <authorList>
            <consortium name="Ensembl"/>
        </authorList>
    </citation>
    <scope>IDENTIFICATION</scope>
</reference>
<comment type="subcellular location">
    <subcellularLocation>
        <location evidence="1">Membrane</location>
        <topology evidence="1">Multi-pass membrane protein</topology>
    </subcellularLocation>
</comment>
<feature type="signal peptide" evidence="5">
    <location>
        <begin position="1"/>
        <end position="18"/>
    </location>
</feature>
<dbReference type="GO" id="GO:0005230">
    <property type="term" value="F:extracellular ligand-gated monoatomic ion channel activity"/>
    <property type="evidence" value="ECO:0007669"/>
    <property type="project" value="InterPro"/>
</dbReference>
<comment type="similarity">
    <text evidence="5">Belongs to the ligand-gated ion channel (TC 1.A.9) family.</text>
</comment>
<feature type="transmembrane region" description="Helical" evidence="5">
    <location>
        <begin position="301"/>
        <end position="326"/>
    </location>
</feature>
<dbReference type="GO" id="GO:0004888">
    <property type="term" value="F:transmembrane signaling receptor activity"/>
    <property type="evidence" value="ECO:0007669"/>
    <property type="project" value="InterPro"/>
</dbReference>
<keyword evidence="5" id="KW-0732">Signal</keyword>
<feature type="chain" id="PRO_5045000413" evidence="5">
    <location>
        <begin position="19"/>
        <end position="329"/>
    </location>
</feature>
<keyword evidence="5" id="KW-0813">Transport</keyword>
<feature type="domain" description="Neurotransmitter-gated ion-channel transmembrane" evidence="7">
    <location>
        <begin position="247"/>
        <end position="326"/>
    </location>
</feature>
<reference evidence="9" key="1">
    <citation type="journal article" date="2004" name="Nature">
        <title>Genome duplication in the teleost fish Tetraodon nigroviridis reveals the early vertebrate proto-karyotype.</title>
        <authorList>
            <person name="Jaillon O."/>
            <person name="Aury J.-M."/>
            <person name="Brunet F."/>
            <person name="Petit J.-L."/>
            <person name="Stange-Thomann N."/>
            <person name="Mauceli E."/>
            <person name="Bouneau L."/>
            <person name="Fischer C."/>
            <person name="Ozouf-Costaz C."/>
            <person name="Bernot A."/>
            <person name="Nicaud S."/>
            <person name="Jaffe D."/>
            <person name="Fisher S."/>
            <person name="Lutfalla G."/>
            <person name="Dossat C."/>
            <person name="Segurens B."/>
            <person name="Dasilva C."/>
            <person name="Salanoubat M."/>
            <person name="Levy M."/>
            <person name="Boudet N."/>
            <person name="Castellano S."/>
            <person name="Anthouard V."/>
            <person name="Jubin C."/>
            <person name="Castelli V."/>
            <person name="Katinka M."/>
            <person name="Vacherie B."/>
            <person name="Biemont C."/>
            <person name="Skalli Z."/>
            <person name="Cattolico L."/>
            <person name="Poulain J."/>
            <person name="De Berardinis V."/>
            <person name="Cruaud C."/>
            <person name="Duprat S."/>
            <person name="Brottier P."/>
            <person name="Coutanceau J.-P."/>
            <person name="Gouzy J."/>
            <person name="Parra G."/>
            <person name="Lardier G."/>
            <person name="Chapple C."/>
            <person name="McKernan K.J."/>
            <person name="McEwan P."/>
            <person name="Bosak S."/>
            <person name="Kellis M."/>
            <person name="Volff J.-N."/>
            <person name="Guigo R."/>
            <person name="Zody M.C."/>
            <person name="Mesirov J."/>
            <person name="Lindblad-Toh K."/>
            <person name="Birren B."/>
            <person name="Nusbaum C."/>
            <person name="Kahn D."/>
            <person name="Robinson-Rechavi M."/>
            <person name="Laudet V."/>
            <person name="Schachter V."/>
            <person name="Quetier F."/>
            <person name="Saurin W."/>
            <person name="Scarpelli C."/>
            <person name="Wincker P."/>
            <person name="Lander E.S."/>
            <person name="Weissenbach J."/>
            <person name="Roest Crollius H."/>
        </authorList>
    </citation>
    <scope>NUCLEOTIDE SEQUENCE [LARGE SCALE GENOMIC DNA]</scope>
</reference>
<dbReference type="Gene3D" id="1.20.58.390">
    <property type="entry name" value="Neurotransmitter-gated ion-channel transmembrane domain"/>
    <property type="match status" value="1"/>
</dbReference>
<dbReference type="PROSITE" id="PS00236">
    <property type="entry name" value="NEUROTR_ION_CHANNEL"/>
    <property type="match status" value="1"/>
</dbReference>
<dbReference type="OMA" id="NITNGWR"/>
<dbReference type="SUPFAM" id="SSF63712">
    <property type="entry name" value="Nicotinic receptor ligand binding domain-like"/>
    <property type="match status" value="1"/>
</dbReference>
<dbReference type="GO" id="GO:0045211">
    <property type="term" value="C:postsynaptic membrane"/>
    <property type="evidence" value="ECO:0007669"/>
    <property type="project" value="UniProtKB-SubCell"/>
</dbReference>
<keyword evidence="3 5" id="KW-1133">Transmembrane helix</keyword>
<dbReference type="InterPro" id="IPR038050">
    <property type="entry name" value="Neuro_actylchol_rec"/>
</dbReference>
<evidence type="ECO:0000256" key="2">
    <source>
        <dbReference type="ARBA" id="ARBA00022692"/>
    </source>
</evidence>
<evidence type="ECO:0000259" key="6">
    <source>
        <dbReference type="Pfam" id="PF02931"/>
    </source>
</evidence>
<dbReference type="InterPro" id="IPR036719">
    <property type="entry name" value="Neuro-gated_channel_TM_sf"/>
</dbReference>
<keyword evidence="9" id="KW-1185">Reference proteome</keyword>
<dbReference type="InterPro" id="IPR036734">
    <property type="entry name" value="Neur_chan_lig-bd_sf"/>
</dbReference>
<evidence type="ECO:0000313" key="9">
    <source>
        <dbReference type="Proteomes" id="UP000007303"/>
    </source>
</evidence>
<keyword evidence="2 5" id="KW-0812">Transmembrane</keyword>
<evidence type="ECO:0000313" key="8">
    <source>
        <dbReference type="Ensembl" id="ENSTNIP00000000676.1"/>
    </source>
</evidence>
<dbReference type="SUPFAM" id="SSF90112">
    <property type="entry name" value="Neurotransmitter-gated ion-channel transmembrane pore"/>
    <property type="match status" value="1"/>
</dbReference>